<dbReference type="Pfam" id="PF09335">
    <property type="entry name" value="VTT_dom"/>
    <property type="match status" value="1"/>
</dbReference>
<evidence type="ECO:0000256" key="3">
    <source>
        <dbReference type="ARBA" id="ARBA00022692"/>
    </source>
</evidence>
<organism evidence="8">
    <name type="scientific">uncultured Phycisphaerae bacterium</name>
    <dbReference type="NCBI Taxonomy" id="904963"/>
    <lineage>
        <taxon>Bacteria</taxon>
        <taxon>Pseudomonadati</taxon>
        <taxon>Planctomycetota</taxon>
        <taxon>Phycisphaerae</taxon>
        <taxon>environmental samples</taxon>
    </lineage>
</organism>
<evidence type="ECO:0000259" key="7">
    <source>
        <dbReference type="Pfam" id="PF09335"/>
    </source>
</evidence>
<keyword evidence="3 6" id="KW-0812">Transmembrane</keyword>
<feature type="transmembrane region" description="Helical" evidence="6">
    <location>
        <begin position="167"/>
        <end position="187"/>
    </location>
</feature>
<dbReference type="InterPro" id="IPR032816">
    <property type="entry name" value="VTT_dom"/>
</dbReference>
<feature type="domain" description="VTT" evidence="7">
    <location>
        <begin position="31"/>
        <end position="150"/>
    </location>
</feature>
<evidence type="ECO:0000256" key="1">
    <source>
        <dbReference type="ARBA" id="ARBA00004651"/>
    </source>
</evidence>
<feature type="transmembrane region" description="Helical" evidence="6">
    <location>
        <begin position="133"/>
        <end position="155"/>
    </location>
</feature>
<comment type="caution">
    <text evidence="6">Lacks conserved residue(s) required for the propagation of feature annotation.</text>
</comment>
<accession>A0A6J4N8B3</accession>
<keyword evidence="2 6" id="KW-1003">Cell membrane</keyword>
<dbReference type="GO" id="GO:0005886">
    <property type="term" value="C:plasma membrane"/>
    <property type="evidence" value="ECO:0007669"/>
    <property type="project" value="UniProtKB-SubCell"/>
</dbReference>
<proteinExistence type="inferred from homology"/>
<evidence type="ECO:0000313" key="8">
    <source>
        <dbReference type="EMBL" id="CAA9380441.1"/>
    </source>
</evidence>
<keyword evidence="4 6" id="KW-1133">Transmembrane helix</keyword>
<protein>
    <recommendedName>
        <fullName evidence="6">TVP38/TMEM64 family membrane protein</fullName>
    </recommendedName>
</protein>
<evidence type="ECO:0000256" key="6">
    <source>
        <dbReference type="RuleBase" id="RU366058"/>
    </source>
</evidence>
<name>A0A6J4N8B3_9BACT</name>
<dbReference type="AlphaFoldDB" id="A0A6J4N8B3"/>
<dbReference type="InterPro" id="IPR015414">
    <property type="entry name" value="TMEM64"/>
</dbReference>
<sequence>MTVVAPVLRRTPMAPALCAVAFTLAGGLSLLPTYALSVIAGWSFGFPVGFATSVAGIVGAALVAYAIAQRASGQRFLAMIDENPSWAAVHHALLGGGFWRAVMIIVLLRMAPFPPFSITNLVMGAAHVKLSRFTLGTLLGMAPNAAIIAGAAAGLQQVSFKAAEQPWLIAGGAIAMLAVIAVIGRLAKRALEAVAHAEEATVPPVG</sequence>
<dbReference type="PANTHER" id="PTHR12677">
    <property type="entry name" value="GOLGI APPARATUS MEMBRANE PROTEIN TVP38-RELATED"/>
    <property type="match status" value="1"/>
</dbReference>
<reference evidence="8" key="1">
    <citation type="submission" date="2020-02" db="EMBL/GenBank/DDBJ databases">
        <authorList>
            <person name="Meier V. D."/>
        </authorList>
    </citation>
    <scope>NUCLEOTIDE SEQUENCE</scope>
    <source>
        <strain evidence="8">AVDCRST_MAG64</strain>
    </source>
</reference>
<gene>
    <name evidence="8" type="ORF">AVDCRST_MAG64-604</name>
</gene>
<keyword evidence="5 6" id="KW-0472">Membrane</keyword>
<dbReference type="EMBL" id="CADCUQ010000156">
    <property type="protein sequence ID" value="CAA9380441.1"/>
    <property type="molecule type" value="Genomic_DNA"/>
</dbReference>
<feature type="transmembrane region" description="Helical" evidence="6">
    <location>
        <begin position="45"/>
        <end position="68"/>
    </location>
</feature>
<evidence type="ECO:0000256" key="5">
    <source>
        <dbReference type="ARBA" id="ARBA00023136"/>
    </source>
</evidence>
<comment type="subcellular location">
    <subcellularLocation>
        <location evidence="1 6">Cell membrane</location>
        <topology evidence="1 6">Multi-pass membrane protein</topology>
    </subcellularLocation>
</comment>
<evidence type="ECO:0000256" key="4">
    <source>
        <dbReference type="ARBA" id="ARBA00022989"/>
    </source>
</evidence>
<dbReference type="PANTHER" id="PTHR12677:SF59">
    <property type="entry name" value="GOLGI APPARATUS MEMBRANE PROTEIN TVP38-RELATED"/>
    <property type="match status" value="1"/>
</dbReference>
<comment type="similarity">
    <text evidence="6">Belongs to the TVP38/TMEM64 family.</text>
</comment>
<evidence type="ECO:0000256" key="2">
    <source>
        <dbReference type="ARBA" id="ARBA00022475"/>
    </source>
</evidence>